<organism evidence="1">
    <name type="scientific">marine sediment metagenome</name>
    <dbReference type="NCBI Taxonomy" id="412755"/>
    <lineage>
        <taxon>unclassified sequences</taxon>
        <taxon>metagenomes</taxon>
        <taxon>ecological metagenomes</taxon>
    </lineage>
</organism>
<dbReference type="AlphaFoldDB" id="X1NA80"/>
<sequence>GKHAYQATYVDWPAARGEVIPVMGYNFAGRFIKVDPDK</sequence>
<gene>
    <name evidence="1" type="ORF">S06H3_34078</name>
</gene>
<comment type="caution">
    <text evidence="1">The sequence shown here is derived from an EMBL/GenBank/DDBJ whole genome shotgun (WGS) entry which is preliminary data.</text>
</comment>
<feature type="non-terminal residue" evidence="1">
    <location>
        <position position="1"/>
    </location>
</feature>
<proteinExistence type="predicted"/>
<name>X1NA80_9ZZZZ</name>
<dbReference type="EMBL" id="BARV01020416">
    <property type="protein sequence ID" value="GAI27101.1"/>
    <property type="molecule type" value="Genomic_DNA"/>
</dbReference>
<protein>
    <submittedName>
        <fullName evidence="1">Uncharacterized protein</fullName>
    </submittedName>
</protein>
<evidence type="ECO:0000313" key="1">
    <source>
        <dbReference type="EMBL" id="GAI27101.1"/>
    </source>
</evidence>
<accession>X1NA80</accession>
<reference evidence="1" key="1">
    <citation type="journal article" date="2014" name="Front. Microbiol.">
        <title>High frequency of phylogenetically diverse reductive dehalogenase-homologous genes in deep subseafloor sedimentary metagenomes.</title>
        <authorList>
            <person name="Kawai M."/>
            <person name="Futagami T."/>
            <person name="Toyoda A."/>
            <person name="Takaki Y."/>
            <person name="Nishi S."/>
            <person name="Hori S."/>
            <person name="Arai W."/>
            <person name="Tsubouchi T."/>
            <person name="Morono Y."/>
            <person name="Uchiyama I."/>
            <person name="Ito T."/>
            <person name="Fujiyama A."/>
            <person name="Inagaki F."/>
            <person name="Takami H."/>
        </authorList>
    </citation>
    <scope>NUCLEOTIDE SEQUENCE</scope>
    <source>
        <strain evidence="1">Expedition CK06-06</strain>
    </source>
</reference>